<evidence type="ECO:0000256" key="2">
    <source>
        <dbReference type="SAM" id="Phobius"/>
    </source>
</evidence>
<evidence type="ECO:0000313" key="3">
    <source>
        <dbReference type="EnsemblMetazoa" id="XP_038059768.1"/>
    </source>
</evidence>
<proteinExistence type="predicted"/>
<dbReference type="GeneID" id="119730809"/>
<dbReference type="RefSeq" id="XP_038059768.1">
    <property type="nucleotide sequence ID" value="XM_038203840.1"/>
</dbReference>
<keyword evidence="4" id="KW-1185">Reference proteome</keyword>
<dbReference type="Proteomes" id="UP000887568">
    <property type="component" value="Unplaced"/>
</dbReference>
<dbReference type="EnsemblMetazoa" id="XM_038203840.1">
    <property type="protein sequence ID" value="XP_038059768.1"/>
    <property type="gene ID" value="LOC119730809"/>
</dbReference>
<keyword evidence="2" id="KW-1133">Transmembrane helix</keyword>
<organism evidence="3 4">
    <name type="scientific">Patiria miniata</name>
    <name type="common">Bat star</name>
    <name type="synonym">Asterina miniata</name>
    <dbReference type="NCBI Taxonomy" id="46514"/>
    <lineage>
        <taxon>Eukaryota</taxon>
        <taxon>Metazoa</taxon>
        <taxon>Echinodermata</taxon>
        <taxon>Eleutherozoa</taxon>
        <taxon>Asterozoa</taxon>
        <taxon>Asteroidea</taxon>
        <taxon>Valvatacea</taxon>
        <taxon>Valvatida</taxon>
        <taxon>Asterinidae</taxon>
        <taxon>Patiria</taxon>
    </lineage>
</organism>
<feature type="transmembrane region" description="Helical" evidence="2">
    <location>
        <begin position="46"/>
        <end position="67"/>
    </location>
</feature>
<protein>
    <recommendedName>
        <fullName evidence="5">Protein rolling stone</fullName>
    </recommendedName>
</protein>
<keyword evidence="2" id="KW-0812">Transmembrane</keyword>
<dbReference type="InterPro" id="IPR049352">
    <property type="entry name" value="Rost"/>
</dbReference>
<dbReference type="GO" id="GO:0016020">
    <property type="term" value="C:membrane"/>
    <property type="evidence" value="ECO:0007669"/>
    <property type="project" value="TreeGrafter"/>
</dbReference>
<feature type="transmembrane region" description="Helical" evidence="2">
    <location>
        <begin position="87"/>
        <end position="106"/>
    </location>
</feature>
<accession>A0A914A7K6</accession>
<dbReference type="PANTHER" id="PTHR12242:SF1">
    <property type="entry name" value="MYND-TYPE DOMAIN-CONTAINING PROTEIN"/>
    <property type="match status" value="1"/>
</dbReference>
<dbReference type="Pfam" id="PF21534">
    <property type="entry name" value="Rost"/>
    <property type="match status" value="1"/>
</dbReference>
<evidence type="ECO:0008006" key="5">
    <source>
        <dbReference type="Google" id="ProtNLM"/>
    </source>
</evidence>
<dbReference type="OMA" id="AWLIMSI"/>
<dbReference type="OrthoDB" id="419711at2759"/>
<feature type="transmembrane region" description="Helical" evidence="2">
    <location>
        <begin position="238"/>
        <end position="258"/>
    </location>
</feature>
<dbReference type="PANTHER" id="PTHR12242">
    <property type="entry name" value="OS02G0130600 PROTEIN-RELATED"/>
    <property type="match status" value="1"/>
</dbReference>
<feature type="transmembrane region" description="Helical" evidence="2">
    <location>
        <begin position="284"/>
        <end position="305"/>
    </location>
</feature>
<evidence type="ECO:0000256" key="1">
    <source>
        <dbReference type="SAM" id="MobiDB-lite"/>
    </source>
</evidence>
<sequence>MCGSPCSPRRAWSWFVVHFPPHLTDFGLREDATLFMQSQWPIRQSIFLAYRAFLACYTLAWLIMSIVNAGQTTGLGGFFVFLTNWTYIMLSLYLVCAFISTAYASYRLRSRRPPDVNRNKAGPTTLHEPESNANYKASTSADPDPEAPGPSGEAGPQISIPRSPFYFKITWILFNICLAFGPIISIIYWAFIFDPAFVYANQGGSYGVALTVHRHAFNTVFAYLDLSVSAIPIRFWHFAYPCGYGILYVFFSLIYYWAGGTNPYLDSPAIYPTLLDWTNPGKTVLVVMGFVLVLIVFQSVAFGCCKLRVYVAGRFHVLTRVQPHAQTLSNEHHDTDEENQETDVV</sequence>
<dbReference type="AlphaFoldDB" id="A0A914A7K6"/>
<reference evidence="3" key="1">
    <citation type="submission" date="2022-11" db="UniProtKB">
        <authorList>
            <consortium name="EnsemblMetazoa"/>
        </authorList>
    </citation>
    <scope>IDENTIFICATION</scope>
</reference>
<keyword evidence="2" id="KW-0472">Membrane</keyword>
<feature type="transmembrane region" description="Helical" evidence="2">
    <location>
        <begin position="204"/>
        <end position="226"/>
    </location>
</feature>
<feature type="transmembrane region" description="Helical" evidence="2">
    <location>
        <begin position="169"/>
        <end position="192"/>
    </location>
</feature>
<feature type="region of interest" description="Disordered" evidence="1">
    <location>
        <begin position="114"/>
        <end position="156"/>
    </location>
</feature>
<evidence type="ECO:0000313" key="4">
    <source>
        <dbReference type="Proteomes" id="UP000887568"/>
    </source>
</evidence>
<name>A0A914A7K6_PATMI</name>